<proteinExistence type="predicted"/>
<dbReference type="RefSeq" id="WP_189463748.1">
    <property type="nucleotide sequence ID" value="NZ_BMXN01000013.1"/>
</dbReference>
<keyword evidence="3" id="KW-1185">Reference proteome</keyword>
<evidence type="ECO:0000259" key="1">
    <source>
        <dbReference type="PROSITE" id="PS50878"/>
    </source>
</evidence>
<comment type="caution">
    <text evidence="2">The sequence shown here is derived from an EMBL/GenBank/DDBJ whole genome shotgun (WGS) entry which is preliminary data.</text>
</comment>
<dbReference type="InterPro" id="IPR000477">
    <property type="entry name" value="RT_dom"/>
</dbReference>
<dbReference type="PROSITE" id="PS50878">
    <property type="entry name" value="RT_POL"/>
    <property type="match status" value="1"/>
</dbReference>
<dbReference type="Pfam" id="PF00078">
    <property type="entry name" value="RVT_1"/>
    <property type="match status" value="1"/>
</dbReference>
<dbReference type="Proteomes" id="UP000623776">
    <property type="component" value="Unassembled WGS sequence"/>
</dbReference>
<accession>A0A8H9M172</accession>
<dbReference type="AlphaFoldDB" id="A0A8H9M172"/>
<feature type="domain" description="Reverse transcriptase" evidence="1">
    <location>
        <begin position="1"/>
        <end position="204"/>
    </location>
</feature>
<sequence length="259" mass="29575">MTPPWKDRFQVKPGRWVYIPTQETLEKGRQIKALVASKFNAPPFYYHLHEGGHVAAIQSHVDDQYFLNVDIENFFGVINRSRVTRSLKKRFPYAKARDITVKSTVRVTNEGRYEYHLPYGYPQSTILASICLVDSALGRYLHSLSTQYNVSVYVDDIIISGNDPAELQQISDTLVAKSEASRLFFGSKKAPQVSEKITAFNIGLSQHTTKLTNKRYIELRQQALLTDNESVIDGILGYVFSVNRSQHNTMRREIFPLSP</sequence>
<name>A0A8H9M172_9GAMM</name>
<dbReference type="InterPro" id="IPR043502">
    <property type="entry name" value="DNA/RNA_pol_sf"/>
</dbReference>
<protein>
    <recommendedName>
        <fullName evidence="1">Reverse transcriptase domain-containing protein</fullName>
    </recommendedName>
</protein>
<evidence type="ECO:0000313" key="2">
    <source>
        <dbReference type="EMBL" id="GGW31086.1"/>
    </source>
</evidence>
<evidence type="ECO:0000313" key="3">
    <source>
        <dbReference type="Proteomes" id="UP000623776"/>
    </source>
</evidence>
<dbReference type="SUPFAM" id="SSF56672">
    <property type="entry name" value="DNA/RNA polymerases"/>
    <property type="match status" value="1"/>
</dbReference>
<gene>
    <name evidence="2" type="ORF">GCM10007157_23850</name>
</gene>
<organism evidence="2 3">
    <name type="scientific">Vreelandella hamiltonii</name>
    <dbReference type="NCBI Taxonomy" id="502829"/>
    <lineage>
        <taxon>Bacteria</taxon>
        <taxon>Pseudomonadati</taxon>
        <taxon>Pseudomonadota</taxon>
        <taxon>Gammaproteobacteria</taxon>
        <taxon>Oceanospirillales</taxon>
        <taxon>Halomonadaceae</taxon>
        <taxon>Vreelandella</taxon>
    </lineage>
</organism>
<dbReference type="EMBL" id="BMXN01000013">
    <property type="protein sequence ID" value="GGW31086.1"/>
    <property type="molecule type" value="Genomic_DNA"/>
</dbReference>
<reference evidence="3" key="1">
    <citation type="journal article" date="2019" name="Int. J. Syst. Evol. Microbiol.">
        <title>The Global Catalogue of Microorganisms (GCM) 10K type strain sequencing project: providing services to taxonomists for standard genome sequencing and annotation.</title>
        <authorList>
            <consortium name="The Broad Institute Genomics Platform"/>
            <consortium name="The Broad Institute Genome Sequencing Center for Infectious Disease"/>
            <person name="Wu L."/>
            <person name="Ma J."/>
        </authorList>
    </citation>
    <scope>NUCLEOTIDE SEQUENCE [LARGE SCALE GENOMIC DNA]</scope>
    <source>
        <strain evidence="3">KCTC 22154</strain>
    </source>
</reference>